<dbReference type="AlphaFoldDB" id="A0A563D9E5"/>
<feature type="chain" id="PRO_5022030180" description="Putative auto-transporter adhesin head GIN domain-containing protein" evidence="1">
    <location>
        <begin position="27"/>
        <end position="243"/>
    </location>
</feature>
<keyword evidence="1" id="KW-0732">Signal</keyword>
<sequence length="243" mass="26795">MKKVIFYSFIALYSLCLVSCSFSVKGEGETGEKEIKISNINEVEAQGNYRLIYLYDNTNPRIIVETYKNLLDNLKIKTSGSKLSISESKKVEGTDLYNVYIYGPQIETFDVTDSINVDINSQLRVSQLNINLSKSAKLLASNVVVDVLKVDLSGKAKASIQGTGNKLILTASDESDFTSPFLELSEANVNISNVATAELYVKSKLLGKITNNSRLSIIGNPSKDIKTIDLAELKFINSDSIRK</sequence>
<name>A0A563D9E5_9FLAO</name>
<evidence type="ECO:0000313" key="3">
    <source>
        <dbReference type="EMBL" id="TWP26689.1"/>
    </source>
</evidence>
<evidence type="ECO:0000259" key="2">
    <source>
        <dbReference type="Pfam" id="PF10988"/>
    </source>
</evidence>
<feature type="signal peptide" evidence="1">
    <location>
        <begin position="1"/>
        <end position="26"/>
    </location>
</feature>
<dbReference type="InterPro" id="IPR021255">
    <property type="entry name" value="DUF2807"/>
</dbReference>
<reference evidence="3 4" key="1">
    <citation type="submission" date="2019-02" db="EMBL/GenBank/DDBJ databases">
        <title>Apibacter muscae sp. nov.: a novel member of the house fly microbiota.</title>
        <authorList>
            <person name="Park R."/>
        </authorList>
    </citation>
    <scope>NUCLEOTIDE SEQUENCE [LARGE SCALE GENOMIC DNA]</scope>
    <source>
        <strain evidence="3 4">AL1</strain>
    </source>
</reference>
<proteinExistence type="predicted"/>
<dbReference type="EMBL" id="SELH01000025">
    <property type="protein sequence ID" value="TWP26689.1"/>
    <property type="molecule type" value="Genomic_DNA"/>
</dbReference>
<keyword evidence="4" id="KW-1185">Reference proteome</keyword>
<dbReference type="Pfam" id="PF10988">
    <property type="entry name" value="DUF2807"/>
    <property type="match status" value="1"/>
</dbReference>
<comment type="caution">
    <text evidence="3">The sequence shown here is derived from an EMBL/GenBank/DDBJ whole genome shotgun (WGS) entry which is preliminary data.</text>
</comment>
<evidence type="ECO:0000313" key="4">
    <source>
        <dbReference type="Proteomes" id="UP000319499"/>
    </source>
</evidence>
<dbReference type="Gene3D" id="2.160.20.120">
    <property type="match status" value="1"/>
</dbReference>
<evidence type="ECO:0000256" key="1">
    <source>
        <dbReference type="SAM" id="SignalP"/>
    </source>
</evidence>
<dbReference type="Proteomes" id="UP000319499">
    <property type="component" value="Unassembled WGS sequence"/>
</dbReference>
<dbReference type="OrthoDB" id="1450320at2"/>
<accession>A0A563D9E5</accession>
<organism evidence="3 4">
    <name type="scientific">Apibacter muscae</name>
    <dbReference type="NCBI Taxonomy" id="2509004"/>
    <lineage>
        <taxon>Bacteria</taxon>
        <taxon>Pseudomonadati</taxon>
        <taxon>Bacteroidota</taxon>
        <taxon>Flavobacteriia</taxon>
        <taxon>Flavobacteriales</taxon>
        <taxon>Weeksellaceae</taxon>
        <taxon>Apibacter</taxon>
    </lineage>
</organism>
<dbReference type="RefSeq" id="WP_146293187.1">
    <property type="nucleotide sequence ID" value="NZ_SELH01000025.1"/>
</dbReference>
<gene>
    <name evidence="3" type="ORF">ETU09_08985</name>
</gene>
<protein>
    <recommendedName>
        <fullName evidence="2">Putative auto-transporter adhesin head GIN domain-containing protein</fullName>
    </recommendedName>
</protein>
<feature type="domain" description="Putative auto-transporter adhesin head GIN" evidence="2">
    <location>
        <begin position="41"/>
        <end position="221"/>
    </location>
</feature>